<feature type="domain" description="ACB" evidence="1">
    <location>
        <begin position="2"/>
        <end position="87"/>
    </location>
</feature>
<dbReference type="OrthoDB" id="346910at2759"/>
<dbReference type="VEuPathDB" id="TriTrypDB:Lsey_0103_0200"/>
<evidence type="ECO:0000313" key="2">
    <source>
        <dbReference type="EMBL" id="KPI87086.1"/>
    </source>
</evidence>
<accession>A0A0N0P610</accession>
<protein>
    <submittedName>
        <fullName evidence="2">Putative acyl-CoA binding protein</fullName>
    </submittedName>
</protein>
<dbReference type="Proteomes" id="UP000038009">
    <property type="component" value="Unassembled WGS sequence"/>
</dbReference>
<dbReference type="InterPro" id="IPR035984">
    <property type="entry name" value="Acyl-CoA-binding_sf"/>
</dbReference>
<dbReference type="InterPro" id="IPR014352">
    <property type="entry name" value="FERM/acyl-CoA-bd_prot_sf"/>
</dbReference>
<dbReference type="PROSITE" id="PS51228">
    <property type="entry name" value="ACB_2"/>
    <property type="match status" value="1"/>
</dbReference>
<organism evidence="2 3">
    <name type="scientific">Leptomonas seymouri</name>
    <dbReference type="NCBI Taxonomy" id="5684"/>
    <lineage>
        <taxon>Eukaryota</taxon>
        <taxon>Discoba</taxon>
        <taxon>Euglenozoa</taxon>
        <taxon>Kinetoplastea</taxon>
        <taxon>Metakinetoplastina</taxon>
        <taxon>Trypanosomatida</taxon>
        <taxon>Trypanosomatidae</taxon>
        <taxon>Leishmaniinae</taxon>
        <taxon>Leptomonas</taxon>
    </lineage>
</organism>
<dbReference type="SUPFAM" id="SSF47027">
    <property type="entry name" value="Acyl-CoA binding protein"/>
    <property type="match status" value="1"/>
</dbReference>
<dbReference type="OMA" id="AWKKYEH"/>
<dbReference type="InterPro" id="IPR000582">
    <property type="entry name" value="Acyl-CoA-binding_protein"/>
</dbReference>
<reference evidence="2 3" key="1">
    <citation type="journal article" date="2015" name="PLoS Pathog.">
        <title>Leptomonas seymouri: Adaptations to the Dixenous Life Cycle Analyzed by Genome Sequencing, Transcriptome Profiling and Co-infection with Leishmania donovani.</title>
        <authorList>
            <person name="Kraeva N."/>
            <person name="Butenko A."/>
            <person name="Hlavacova J."/>
            <person name="Kostygov A."/>
            <person name="Myskova J."/>
            <person name="Grybchuk D."/>
            <person name="Lestinova T."/>
            <person name="Votypka J."/>
            <person name="Volf P."/>
            <person name="Opperdoes F."/>
            <person name="Flegontov P."/>
            <person name="Lukes J."/>
            <person name="Yurchenko V."/>
        </authorList>
    </citation>
    <scope>NUCLEOTIDE SEQUENCE [LARGE SCALE GENOMIC DNA]</scope>
    <source>
        <strain evidence="2 3">ATCC 30220</strain>
    </source>
</reference>
<keyword evidence="3" id="KW-1185">Reference proteome</keyword>
<evidence type="ECO:0000313" key="3">
    <source>
        <dbReference type="Proteomes" id="UP000038009"/>
    </source>
</evidence>
<proteinExistence type="predicted"/>
<comment type="caution">
    <text evidence="2">The sequence shown here is derived from an EMBL/GenBank/DDBJ whole genome shotgun (WGS) entry which is preliminary data.</text>
</comment>
<dbReference type="Gene3D" id="1.20.80.10">
    <property type="match status" value="1"/>
</dbReference>
<dbReference type="Pfam" id="PF00887">
    <property type="entry name" value="ACBP"/>
    <property type="match status" value="1"/>
</dbReference>
<dbReference type="AlphaFoldDB" id="A0A0N0P610"/>
<name>A0A0N0P610_LEPSE</name>
<gene>
    <name evidence="2" type="ORF">ABL78_3848</name>
</gene>
<dbReference type="GO" id="GO:0000062">
    <property type="term" value="F:fatty-acyl-CoA binding"/>
    <property type="evidence" value="ECO:0007669"/>
    <property type="project" value="InterPro"/>
</dbReference>
<dbReference type="EMBL" id="LJSK01000103">
    <property type="protein sequence ID" value="KPI87086.1"/>
    <property type="molecule type" value="Genomic_DNA"/>
</dbReference>
<evidence type="ECO:0000259" key="1">
    <source>
        <dbReference type="PROSITE" id="PS51228"/>
    </source>
</evidence>
<sequence>MSLAEFEKYEKLVSPLRSKLSIPQKIEMYGLWCVAKRGKCTRRQPFRANVLEYGKWKAWKKYEHLDQGKAREQFIAKSKALLKSHSSKL</sequence>